<evidence type="ECO:0000256" key="2">
    <source>
        <dbReference type="SAM" id="SignalP"/>
    </source>
</evidence>
<accession>A0A2N7WEP8</accession>
<comment type="caution">
    <text evidence="4">The sequence shown here is derived from an EMBL/GenBank/DDBJ whole genome shotgun (WGS) entry which is preliminary data.</text>
</comment>
<keyword evidence="1" id="KW-0175">Coiled coil</keyword>
<dbReference type="EMBL" id="PNYB01000002">
    <property type="protein sequence ID" value="PMS27853.1"/>
    <property type="molecule type" value="Genomic_DNA"/>
</dbReference>
<dbReference type="Gene3D" id="1.20.1270.180">
    <property type="match status" value="1"/>
</dbReference>
<keyword evidence="2" id="KW-0732">Signal</keyword>
<feature type="chain" id="PRO_5014970423" description="Lysozyme inhibitor LprI-like N-terminal domain-containing protein" evidence="2">
    <location>
        <begin position="19"/>
        <end position="144"/>
    </location>
</feature>
<evidence type="ECO:0000256" key="1">
    <source>
        <dbReference type="SAM" id="Coils"/>
    </source>
</evidence>
<feature type="signal peptide" evidence="2">
    <location>
        <begin position="1"/>
        <end position="18"/>
    </location>
</feature>
<name>A0A2N7WEP8_9BURK</name>
<dbReference type="Proteomes" id="UP000235347">
    <property type="component" value="Unassembled WGS sequence"/>
</dbReference>
<dbReference type="InterPro" id="IPR009739">
    <property type="entry name" value="LprI-like_N"/>
</dbReference>
<evidence type="ECO:0000259" key="3">
    <source>
        <dbReference type="Pfam" id="PF07007"/>
    </source>
</evidence>
<feature type="coiled-coil region" evidence="1">
    <location>
        <begin position="43"/>
        <end position="70"/>
    </location>
</feature>
<evidence type="ECO:0000313" key="5">
    <source>
        <dbReference type="Proteomes" id="UP000235347"/>
    </source>
</evidence>
<feature type="domain" description="Lysozyme inhibitor LprI-like N-terminal" evidence="3">
    <location>
        <begin position="40"/>
        <end position="134"/>
    </location>
</feature>
<reference evidence="4 5" key="1">
    <citation type="submission" date="2018-01" db="EMBL/GenBank/DDBJ databases">
        <title>Whole genome analyses suggest that Burkholderia sensu lato contains two further novel genera in the rhizoxinica-symbiotica group Mycetohabitans gen. nov., and Trinickia gen. nov.: implications for the evolution of diazotrophy and nodulation in the Burkholderiaceae.</title>
        <authorList>
            <person name="Estrada-de los Santos P."/>
            <person name="Palmer M."/>
            <person name="Chavez-Ramirez B."/>
            <person name="Beukes C."/>
            <person name="Steenkamp E.T."/>
            <person name="Hirsch A.M."/>
            <person name="Manyaka P."/>
            <person name="Maluk M."/>
            <person name="Lafos M."/>
            <person name="Crook M."/>
            <person name="Gross E."/>
            <person name="Simon M.F."/>
            <person name="Bueno dos Reis Junior F."/>
            <person name="Poole P.S."/>
            <person name="Venter S.N."/>
            <person name="James E.K."/>
        </authorList>
    </citation>
    <scope>NUCLEOTIDE SEQUENCE [LARGE SCALE GENOMIC DNA]</scope>
    <source>
        <strain evidence="4 5">GP25-8</strain>
    </source>
</reference>
<protein>
    <recommendedName>
        <fullName evidence="3">Lysozyme inhibitor LprI-like N-terminal domain-containing protein</fullName>
    </recommendedName>
</protein>
<organism evidence="4 5">
    <name type="scientific">Trinickia soli</name>
    <dbReference type="NCBI Taxonomy" id="380675"/>
    <lineage>
        <taxon>Bacteria</taxon>
        <taxon>Pseudomonadati</taxon>
        <taxon>Pseudomonadota</taxon>
        <taxon>Betaproteobacteria</taxon>
        <taxon>Burkholderiales</taxon>
        <taxon>Burkholderiaceae</taxon>
        <taxon>Trinickia</taxon>
    </lineage>
</organism>
<gene>
    <name evidence="4" type="ORF">C0Z19_02860</name>
</gene>
<proteinExistence type="predicted"/>
<dbReference type="Pfam" id="PF07007">
    <property type="entry name" value="LprI"/>
    <property type="match status" value="1"/>
</dbReference>
<keyword evidence="5" id="KW-1185">Reference proteome</keyword>
<sequence>MVWIALGLAAFVPHVLLAASAGAVPSERELREECSAFPEAGMRDCLAKKFDESQRLLRQAEREAASALSRWDEDQKYVAVAKLKLAHSNSAFAKYRQAQCDFLSSLNGGGVGNAQALRRLACLAELDSLRAVQLRDAISGLPPR</sequence>
<evidence type="ECO:0000313" key="4">
    <source>
        <dbReference type="EMBL" id="PMS27853.1"/>
    </source>
</evidence>
<dbReference type="AlphaFoldDB" id="A0A2N7WEP8"/>